<dbReference type="RefSeq" id="WP_044115386.1">
    <property type="nucleotide sequence ID" value="NZ_KQ960435.1"/>
</dbReference>
<name>A0A134BAH7_9PORP</name>
<dbReference type="GO" id="GO:0016491">
    <property type="term" value="F:oxidoreductase activity"/>
    <property type="evidence" value="ECO:0007669"/>
    <property type="project" value="UniProtKB-KW"/>
</dbReference>
<sequence length="199" mass="22637">MSSLIETLIKKDRTYRRFDESVAIDRLQILRWLDVVRQTPSSRNVQPLKYIIITDEALCHEITELQHWAAMLPEWDGPAVGERPRAYLLQLIDTDIAPAARFDEGIQLQTLGLLATDAGYGVCIFAGHGKGEITRRLDLPTHLSINAIVAIGKPAEEVILEEARSPEDVRYWRDEEGRHHVPKRPLSEIIIEPNKPSIF</sequence>
<keyword evidence="5" id="KW-1185">Reference proteome</keyword>
<proteinExistence type="inferred from homology"/>
<dbReference type="EMBL" id="LSDK01000053">
    <property type="protein sequence ID" value="KXB76914.1"/>
    <property type="molecule type" value="Genomic_DNA"/>
</dbReference>
<dbReference type="Gene3D" id="3.40.109.10">
    <property type="entry name" value="NADH Oxidase"/>
    <property type="match status" value="1"/>
</dbReference>
<dbReference type="InterPro" id="IPR000415">
    <property type="entry name" value="Nitroreductase-like"/>
</dbReference>
<evidence type="ECO:0000256" key="1">
    <source>
        <dbReference type="ARBA" id="ARBA00007118"/>
    </source>
</evidence>
<comment type="similarity">
    <text evidence="1">Belongs to the nitroreductase family.</text>
</comment>
<accession>A0A134BAH7</accession>
<dbReference type="Pfam" id="PF00881">
    <property type="entry name" value="Nitroreductase"/>
    <property type="match status" value="1"/>
</dbReference>
<organism evidence="4 5">
    <name type="scientific">Porphyromonas somerae</name>
    <dbReference type="NCBI Taxonomy" id="322095"/>
    <lineage>
        <taxon>Bacteria</taxon>
        <taxon>Pseudomonadati</taxon>
        <taxon>Bacteroidota</taxon>
        <taxon>Bacteroidia</taxon>
        <taxon>Bacteroidales</taxon>
        <taxon>Porphyromonadaceae</taxon>
        <taxon>Porphyromonas</taxon>
    </lineage>
</organism>
<dbReference type="PATRIC" id="fig|322095.3.peg.725"/>
<keyword evidence="2" id="KW-0560">Oxidoreductase</keyword>
<dbReference type="STRING" id="322095.HMPREF3185_00733"/>
<dbReference type="AlphaFoldDB" id="A0A134BAH7"/>
<dbReference type="InterPro" id="IPR029479">
    <property type="entry name" value="Nitroreductase"/>
</dbReference>
<dbReference type="OrthoDB" id="9804207at2"/>
<protein>
    <submittedName>
        <fullName evidence="4">Nitroreductase family protein</fullName>
    </submittedName>
</protein>
<dbReference type="InterPro" id="IPR023312">
    <property type="entry name" value="Put_nitroreductase_C_bac"/>
</dbReference>
<dbReference type="PANTHER" id="PTHR43673">
    <property type="entry name" value="NAD(P)H NITROREDUCTASE YDGI-RELATED"/>
    <property type="match status" value="1"/>
</dbReference>
<evidence type="ECO:0000313" key="4">
    <source>
        <dbReference type="EMBL" id="KXB76914.1"/>
    </source>
</evidence>
<dbReference type="SUPFAM" id="SSF55469">
    <property type="entry name" value="FMN-dependent nitroreductase-like"/>
    <property type="match status" value="1"/>
</dbReference>
<dbReference type="Gene3D" id="2.20.180.10">
    <property type="entry name" value="putative fmn-dependent nitroreductase like domains"/>
    <property type="match status" value="1"/>
</dbReference>
<comment type="caution">
    <text evidence="4">The sequence shown here is derived from an EMBL/GenBank/DDBJ whole genome shotgun (WGS) entry which is preliminary data.</text>
</comment>
<reference evidence="5" key="1">
    <citation type="submission" date="2016-01" db="EMBL/GenBank/DDBJ databases">
        <authorList>
            <person name="Mitreva M."/>
            <person name="Pepin K.H."/>
            <person name="Mihindukulasuriya K.A."/>
            <person name="Fulton R."/>
            <person name="Fronick C."/>
            <person name="O'Laughlin M."/>
            <person name="Miner T."/>
            <person name="Herter B."/>
            <person name="Rosa B.A."/>
            <person name="Cordes M."/>
            <person name="Tomlinson C."/>
            <person name="Wollam A."/>
            <person name="Palsikar V.B."/>
            <person name="Mardis E.R."/>
            <person name="Wilson R.K."/>
        </authorList>
    </citation>
    <scope>NUCLEOTIDE SEQUENCE [LARGE SCALE GENOMIC DNA]</scope>
    <source>
        <strain evidence="5">KA00683</strain>
    </source>
</reference>
<evidence type="ECO:0000259" key="3">
    <source>
        <dbReference type="Pfam" id="PF00881"/>
    </source>
</evidence>
<dbReference type="Proteomes" id="UP000070224">
    <property type="component" value="Unassembled WGS sequence"/>
</dbReference>
<evidence type="ECO:0000256" key="2">
    <source>
        <dbReference type="ARBA" id="ARBA00023002"/>
    </source>
</evidence>
<dbReference type="PANTHER" id="PTHR43673:SF10">
    <property type="entry name" value="NADH DEHYDROGENASE_NAD(P)H NITROREDUCTASE XCC3605-RELATED"/>
    <property type="match status" value="1"/>
</dbReference>
<gene>
    <name evidence="4" type="ORF">HMPREF3185_00733</name>
</gene>
<evidence type="ECO:0000313" key="5">
    <source>
        <dbReference type="Proteomes" id="UP000070224"/>
    </source>
</evidence>
<feature type="domain" description="Nitroreductase" evidence="3">
    <location>
        <begin position="11"/>
        <end position="153"/>
    </location>
</feature>